<dbReference type="RefSeq" id="WP_252587401.1">
    <property type="nucleotide sequence ID" value="NZ_JAMWYS010000028.1"/>
</dbReference>
<proteinExistence type="predicted"/>
<dbReference type="AlphaFoldDB" id="A0A9X2F2H3"/>
<reference evidence="2" key="1">
    <citation type="submission" date="2022-06" db="EMBL/GenBank/DDBJ databases">
        <title>Solitalea sp. MAHUQ-68 isolated from rhizospheric soil.</title>
        <authorList>
            <person name="Huq M.A."/>
        </authorList>
    </citation>
    <scope>NUCLEOTIDE SEQUENCE</scope>
    <source>
        <strain evidence="2">MAHUQ-68</strain>
    </source>
</reference>
<feature type="region of interest" description="Disordered" evidence="1">
    <location>
        <begin position="206"/>
        <end position="225"/>
    </location>
</feature>
<comment type="caution">
    <text evidence="2">The sequence shown here is derived from an EMBL/GenBank/DDBJ whole genome shotgun (WGS) entry which is preliminary data.</text>
</comment>
<gene>
    <name evidence="2" type="ORF">NF867_08560</name>
</gene>
<evidence type="ECO:0000313" key="3">
    <source>
        <dbReference type="Proteomes" id="UP001155182"/>
    </source>
</evidence>
<dbReference type="EMBL" id="JAMWYS010000028">
    <property type="protein sequence ID" value="MCO4292910.1"/>
    <property type="molecule type" value="Genomic_DNA"/>
</dbReference>
<keyword evidence="3" id="KW-1185">Reference proteome</keyword>
<accession>A0A9X2F2H3</accession>
<protein>
    <submittedName>
        <fullName evidence="2">Uncharacterized protein</fullName>
    </submittedName>
</protein>
<sequence length="417" mass="47414">MNAEEFNHSIINPTSTASTSEALIKQGLAKYPYCASLHFMNAKVAKHHNSANYEMLRNVAAAYAPSREALYAFLNPPVAVQLFKEPAEAFTIPTFQTQPVEVVEESKETHAFETVFVEQEDIILDEEAIIVTETEPVETSAPIDYFTEVSDDLPELHEVKTPIQTGVSSDDREIKDEEDDYQAPPEFHRWKDSLETPINLILQQDSETTEEKTPEPQNEPVEPVVSSQIKVDSGQLFESMPLIVTRTGDKTVAVNLDDKLPHTFTFWLRRMRRMQQEVNKAADSIKLDQSEPIKKVVTADIGKGFLENALHLSNLNELEQTVVVEFDMRKKEDQIIEKFIREEPMIRAVQLNEISFEDKSEKSLVESSGIVSETMAKIYADQHLIDKAISVYEKLCLKYPEKNTYFATQIEKLRAKG</sequence>
<dbReference type="Proteomes" id="UP001155182">
    <property type="component" value="Unassembled WGS sequence"/>
</dbReference>
<evidence type="ECO:0000313" key="2">
    <source>
        <dbReference type="EMBL" id="MCO4292910.1"/>
    </source>
</evidence>
<evidence type="ECO:0000256" key="1">
    <source>
        <dbReference type="SAM" id="MobiDB-lite"/>
    </source>
</evidence>
<feature type="compositionally biased region" description="Low complexity" evidence="1">
    <location>
        <begin position="215"/>
        <end position="225"/>
    </location>
</feature>
<organism evidence="2 3">
    <name type="scientific">Solitalea agri</name>
    <dbReference type="NCBI Taxonomy" id="2953739"/>
    <lineage>
        <taxon>Bacteria</taxon>
        <taxon>Pseudomonadati</taxon>
        <taxon>Bacteroidota</taxon>
        <taxon>Sphingobacteriia</taxon>
        <taxon>Sphingobacteriales</taxon>
        <taxon>Sphingobacteriaceae</taxon>
        <taxon>Solitalea</taxon>
    </lineage>
</organism>
<name>A0A9X2F2H3_9SPHI</name>